<dbReference type="SMART" id="SM00248">
    <property type="entry name" value="ANK"/>
    <property type="match status" value="4"/>
</dbReference>
<dbReference type="Proteomes" id="UP001146793">
    <property type="component" value="Unassembled WGS sequence"/>
</dbReference>
<feature type="compositionally biased region" description="Basic residues" evidence="4">
    <location>
        <begin position="341"/>
        <end position="364"/>
    </location>
</feature>
<feature type="compositionally biased region" description="Basic and acidic residues" evidence="4">
    <location>
        <begin position="150"/>
        <end position="167"/>
    </location>
</feature>
<protein>
    <submittedName>
        <fullName evidence="5">Ankyrin repeat-containing protein</fullName>
    </submittedName>
</protein>
<accession>A0AAV8A3X9</accession>
<keyword evidence="2 3" id="KW-0040">ANK repeat</keyword>
<name>A0AAV8A3X9_9EUKA</name>
<feature type="region of interest" description="Disordered" evidence="4">
    <location>
        <begin position="330"/>
        <end position="364"/>
    </location>
</feature>
<feature type="repeat" description="ANK" evidence="3">
    <location>
        <begin position="280"/>
        <end position="314"/>
    </location>
</feature>
<dbReference type="Pfam" id="PF12796">
    <property type="entry name" value="Ank_2"/>
    <property type="match status" value="1"/>
</dbReference>
<dbReference type="InterPro" id="IPR002110">
    <property type="entry name" value="Ankyrin_rpt"/>
</dbReference>
<sequence length="364" mass="42884">MFEAIQKNDLRTVSDLLSEGKSVDIEDKEHNTPVHLCLKHNCSLEMLDLLLSYKPISSLINNKGDCFIHTAIKNKETTVDHVARLFKYQSELIHQINFEGHTPLSLACTIKTINPKIISFLLQNSDYIKSRSNKQQEEQEQEEQEEQQESENKKQKEKKKKEETYKEKIKRIQKRQTIKQTNLSKSERDSSSGNLKMKKILKQILNLMKENFNFLSLYQQLFITPNTFKNDHGHLFNTYVRSETIHDPFRTAIKNKLPLEIISLFLESGYDPNFSDYSTKFQSSLHYACKYCPENLLLIDLLLKYGADLELDDSSLRTPLFYSVFCKKKQIPQKEKDREREKKKRKGKRKRKNRKRKKSSIQIV</sequence>
<evidence type="ECO:0000256" key="3">
    <source>
        <dbReference type="PROSITE-ProRule" id="PRU00023"/>
    </source>
</evidence>
<dbReference type="SUPFAM" id="SSF48403">
    <property type="entry name" value="Ankyrin repeat"/>
    <property type="match status" value="1"/>
</dbReference>
<reference evidence="5" key="1">
    <citation type="submission" date="2022-08" db="EMBL/GenBank/DDBJ databases">
        <title>Novel sulphate-reducing endosymbionts in the free-living metamonad Anaeramoeba.</title>
        <authorList>
            <person name="Jerlstrom-Hultqvist J."/>
            <person name="Cepicka I."/>
            <person name="Gallot-Lavallee L."/>
            <person name="Salas-Leiva D."/>
            <person name="Curtis B.A."/>
            <person name="Zahonova K."/>
            <person name="Pipaliya S."/>
            <person name="Dacks J."/>
            <person name="Roger A.J."/>
        </authorList>
    </citation>
    <scope>NUCLEOTIDE SEQUENCE</scope>
    <source>
        <strain evidence="5">Busselton2</strain>
    </source>
</reference>
<dbReference type="InterPro" id="IPR036770">
    <property type="entry name" value="Ankyrin_rpt-contain_sf"/>
</dbReference>
<dbReference type="PANTHER" id="PTHR24134:SF9">
    <property type="entry name" value="ANKYRIN REPEAT AND SOCS BOX PROTEIN 8"/>
    <property type="match status" value="1"/>
</dbReference>
<evidence type="ECO:0000256" key="1">
    <source>
        <dbReference type="ARBA" id="ARBA00022737"/>
    </source>
</evidence>
<dbReference type="EMBL" id="JANTQA010000015">
    <property type="protein sequence ID" value="KAJ3448483.1"/>
    <property type="molecule type" value="Genomic_DNA"/>
</dbReference>
<comment type="caution">
    <text evidence="5">The sequence shown here is derived from an EMBL/GenBank/DDBJ whole genome shotgun (WGS) entry which is preliminary data.</text>
</comment>
<evidence type="ECO:0000256" key="4">
    <source>
        <dbReference type="SAM" id="MobiDB-lite"/>
    </source>
</evidence>
<dbReference type="AlphaFoldDB" id="A0AAV8A3X9"/>
<feature type="region of interest" description="Disordered" evidence="4">
    <location>
        <begin position="131"/>
        <end position="192"/>
    </location>
</feature>
<organism evidence="5 6">
    <name type="scientific">Anaeramoeba flamelloides</name>
    <dbReference type="NCBI Taxonomy" id="1746091"/>
    <lineage>
        <taxon>Eukaryota</taxon>
        <taxon>Metamonada</taxon>
        <taxon>Anaeramoebidae</taxon>
        <taxon>Anaeramoeba</taxon>
    </lineage>
</organism>
<proteinExistence type="predicted"/>
<gene>
    <name evidence="5" type="ORF">M0812_00963</name>
</gene>
<dbReference type="Gene3D" id="1.25.40.20">
    <property type="entry name" value="Ankyrin repeat-containing domain"/>
    <property type="match status" value="2"/>
</dbReference>
<feature type="compositionally biased region" description="Basic residues" evidence="4">
    <location>
        <begin position="168"/>
        <end position="177"/>
    </location>
</feature>
<feature type="compositionally biased region" description="Acidic residues" evidence="4">
    <location>
        <begin position="138"/>
        <end position="149"/>
    </location>
</feature>
<evidence type="ECO:0000313" key="5">
    <source>
        <dbReference type="EMBL" id="KAJ3448483.1"/>
    </source>
</evidence>
<dbReference type="PROSITE" id="PS50088">
    <property type="entry name" value="ANK_REPEAT"/>
    <property type="match status" value="1"/>
</dbReference>
<evidence type="ECO:0000313" key="6">
    <source>
        <dbReference type="Proteomes" id="UP001146793"/>
    </source>
</evidence>
<dbReference type="PANTHER" id="PTHR24134">
    <property type="entry name" value="ANKYRIN REPEAT-CONTAINING PROTEIN DDB_G0279043"/>
    <property type="match status" value="1"/>
</dbReference>
<keyword evidence="1" id="KW-0677">Repeat</keyword>
<evidence type="ECO:0000256" key="2">
    <source>
        <dbReference type="ARBA" id="ARBA00023043"/>
    </source>
</evidence>